<dbReference type="RefSeq" id="WP_184071929.1">
    <property type="nucleotide sequence ID" value="NZ_JACHNZ010000068.1"/>
</dbReference>
<proteinExistence type="predicted"/>
<keyword evidence="1" id="KW-1277">Toxin-antitoxin system</keyword>
<sequence>MTRTIRLAAAAETDIVDILEHSEREFGPEARTRYEALLVTALDDISEAPERPGSAPRPELGGDIRSWHLRLSRERARSASAGVRRPRHLILYTIVDDVTVGVLRVLHDAMELHRHLDEA</sequence>
<dbReference type="InterPro" id="IPR035093">
    <property type="entry name" value="RelE/ParE_toxin_dom_sf"/>
</dbReference>
<evidence type="ECO:0000256" key="1">
    <source>
        <dbReference type="ARBA" id="ARBA00022649"/>
    </source>
</evidence>
<comment type="caution">
    <text evidence="2">The sequence shown here is derived from an EMBL/GenBank/DDBJ whole genome shotgun (WGS) entry which is preliminary data.</text>
</comment>
<gene>
    <name evidence="2" type="ORF">GGQ98_003563</name>
</gene>
<dbReference type="EMBL" id="JACHNZ010000068">
    <property type="protein sequence ID" value="MBB4633905.1"/>
    <property type="molecule type" value="Genomic_DNA"/>
</dbReference>
<dbReference type="Gene3D" id="3.30.2310.20">
    <property type="entry name" value="RelE-like"/>
    <property type="match status" value="1"/>
</dbReference>
<name>A0A7W7F7Q2_9SPHN</name>
<reference evidence="2 3" key="1">
    <citation type="submission" date="2020-08" db="EMBL/GenBank/DDBJ databases">
        <title>Genomic Encyclopedia of Type Strains, Phase IV (KMG-IV): sequencing the most valuable type-strain genomes for metagenomic binning, comparative biology and taxonomic classification.</title>
        <authorList>
            <person name="Goeker M."/>
        </authorList>
    </citation>
    <scope>NUCLEOTIDE SEQUENCE [LARGE SCALE GENOMIC DNA]</scope>
    <source>
        <strain evidence="2 3">DSM 17328</strain>
    </source>
</reference>
<organism evidence="2 3">
    <name type="scientific">Sphingosinicella soli</name>
    <dbReference type="NCBI Taxonomy" id="333708"/>
    <lineage>
        <taxon>Bacteria</taxon>
        <taxon>Pseudomonadati</taxon>
        <taxon>Pseudomonadota</taxon>
        <taxon>Alphaproteobacteria</taxon>
        <taxon>Sphingomonadales</taxon>
        <taxon>Sphingosinicellaceae</taxon>
        <taxon>Sphingosinicella</taxon>
    </lineage>
</organism>
<dbReference type="AlphaFoldDB" id="A0A7W7F7Q2"/>
<evidence type="ECO:0000313" key="2">
    <source>
        <dbReference type="EMBL" id="MBB4633905.1"/>
    </source>
</evidence>
<protein>
    <submittedName>
        <fullName evidence="2">Toxin ParE1/3/4</fullName>
    </submittedName>
</protein>
<dbReference type="Proteomes" id="UP000566324">
    <property type="component" value="Unassembled WGS sequence"/>
</dbReference>
<keyword evidence="3" id="KW-1185">Reference proteome</keyword>
<evidence type="ECO:0000313" key="3">
    <source>
        <dbReference type="Proteomes" id="UP000566324"/>
    </source>
</evidence>
<dbReference type="InterPro" id="IPR007712">
    <property type="entry name" value="RelE/ParE_toxin"/>
</dbReference>
<dbReference type="Pfam" id="PF05016">
    <property type="entry name" value="ParE_toxin"/>
    <property type="match status" value="1"/>
</dbReference>
<accession>A0A7W7F7Q2</accession>